<organism evidence="2 3">
    <name type="scientific">Bilophila wadsworthia (strain 3_1_6)</name>
    <dbReference type="NCBI Taxonomy" id="563192"/>
    <lineage>
        <taxon>Bacteria</taxon>
        <taxon>Pseudomonadati</taxon>
        <taxon>Thermodesulfobacteriota</taxon>
        <taxon>Desulfovibrionia</taxon>
        <taxon>Desulfovibrionales</taxon>
        <taxon>Desulfovibrionaceae</taxon>
        <taxon>Bilophila</taxon>
    </lineage>
</organism>
<dbReference type="OrthoDB" id="9794201at2"/>
<dbReference type="InterPro" id="IPR036388">
    <property type="entry name" value="WH-like_DNA-bd_sf"/>
</dbReference>
<dbReference type="SUPFAM" id="SSF46955">
    <property type="entry name" value="Putative DNA-binding domain"/>
    <property type="match status" value="1"/>
</dbReference>
<dbReference type="eggNOG" id="COG2801">
    <property type="taxonomic scope" value="Bacteria"/>
</dbReference>
<dbReference type="GO" id="GO:0003677">
    <property type="term" value="F:DNA binding"/>
    <property type="evidence" value="ECO:0007669"/>
    <property type="project" value="InterPro"/>
</dbReference>
<keyword evidence="3" id="KW-1185">Reference proteome</keyword>
<gene>
    <name evidence="2" type="ORF">HMPREF0179_00408</name>
</gene>
<protein>
    <recommendedName>
        <fullName evidence="1">HTH Mu-type domain-containing protein</fullName>
    </recommendedName>
</protein>
<dbReference type="SUPFAM" id="SSF53098">
    <property type="entry name" value="Ribonuclease H-like"/>
    <property type="match status" value="1"/>
</dbReference>
<dbReference type="InterPro" id="IPR009004">
    <property type="entry name" value="Transposase_Mu_C"/>
</dbReference>
<dbReference type="HOGENOM" id="CLU_024682_0_0_7"/>
<dbReference type="AlphaFoldDB" id="E5Y2J7"/>
<comment type="caution">
    <text evidence="2">The sequence shown here is derived from an EMBL/GenBank/DDBJ whole genome shotgun (WGS) entry which is preliminary data.</text>
</comment>
<name>E5Y2J7_BILW3</name>
<evidence type="ECO:0000313" key="3">
    <source>
        <dbReference type="Proteomes" id="UP000006034"/>
    </source>
</evidence>
<evidence type="ECO:0000259" key="1">
    <source>
        <dbReference type="PROSITE" id="PS51702"/>
    </source>
</evidence>
<reference evidence="2 3" key="1">
    <citation type="submission" date="2010-10" db="EMBL/GenBank/DDBJ databases">
        <authorList>
            <consortium name="The Broad Institute Genome Sequencing Platform"/>
            <person name="Ward D."/>
            <person name="Earl A."/>
            <person name="Feldgarden M."/>
            <person name="Young S.K."/>
            <person name="Gargeya S."/>
            <person name="Zeng Q."/>
            <person name="Alvarado L."/>
            <person name="Berlin A."/>
            <person name="Bochicchio J."/>
            <person name="Chapman S.B."/>
            <person name="Chen Z."/>
            <person name="Freedman E."/>
            <person name="Gellesch M."/>
            <person name="Goldberg J."/>
            <person name="Griggs A."/>
            <person name="Gujja S."/>
            <person name="Heilman E."/>
            <person name="Heiman D."/>
            <person name="Howarth C."/>
            <person name="Mehta T."/>
            <person name="Neiman D."/>
            <person name="Pearson M."/>
            <person name="Roberts A."/>
            <person name="Saif S."/>
            <person name="Shea T."/>
            <person name="Shenoy N."/>
            <person name="Sisk P."/>
            <person name="Stolte C."/>
            <person name="Sykes S."/>
            <person name="White J."/>
            <person name="Yandava C."/>
            <person name="Allen-Vercoe E."/>
            <person name="Sibley C."/>
            <person name="Ambrose C.E."/>
            <person name="Strauss J."/>
            <person name="Daigneault M."/>
            <person name="Haas B."/>
            <person name="Nusbaum C."/>
            <person name="Birren B."/>
        </authorList>
    </citation>
    <scope>NUCLEOTIDE SEQUENCE [LARGE SCALE GENOMIC DNA]</scope>
    <source>
        <strain evidence="2 3">3_1_6</strain>
    </source>
</reference>
<dbReference type="Gene3D" id="1.10.10.10">
    <property type="entry name" value="Winged helix-like DNA-binding domain superfamily/Winged helix DNA-binding domain"/>
    <property type="match status" value="1"/>
</dbReference>
<reference evidence="2 3" key="2">
    <citation type="submission" date="2013-04" db="EMBL/GenBank/DDBJ databases">
        <title>The Genome Sequence of Bilophila wadsworthia 3_1_6.</title>
        <authorList>
            <consortium name="The Broad Institute Genomics Platform"/>
            <person name="Earl A."/>
            <person name="Ward D."/>
            <person name="Feldgarden M."/>
            <person name="Gevers D."/>
            <person name="Sibley C."/>
            <person name="Strauss J."/>
            <person name="Allen-Vercoe E."/>
            <person name="Walker B."/>
            <person name="Young S."/>
            <person name="Zeng Q."/>
            <person name="Gargeya S."/>
            <person name="Fitzgerald M."/>
            <person name="Haas B."/>
            <person name="Abouelleil A."/>
            <person name="Allen A.W."/>
            <person name="Alvarado L."/>
            <person name="Arachchi H.M."/>
            <person name="Berlin A.M."/>
            <person name="Chapman S.B."/>
            <person name="Gainer-Dewar J."/>
            <person name="Goldberg J."/>
            <person name="Griggs A."/>
            <person name="Gujja S."/>
            <person name="Hansen M."/>
            <person name="Howarth C."/>
            <person name="Imamovic A."/>
            <person name="Ireland A."/>
            <person name="Larimer J."/>
            <person name="McCowan C."/>
            <person name="Murphy C."/>
            <person name="Pearson M."/>
            <person name="Poon T.W."/>
            <person name="Priest M."/>
            <person name="Roberts A."/>
            <person name="Saif S."/>
            <person name="Shea T."/>
            <person name="Sisk P."/>
            <person name="Sykes S."/>
            <person name="Wortman J."/>
            <person name="Nusbaum C."/>
            <person name="Birren B."/>
        </authorList>
    </citation>
    <scope>NUCLEOTIDE SEQUENCE [LARGE SCALE GENOMIC DNA]</scope>
    <source>
        <strain evidence="2 3">3_1_6</strain>
    </source>
</reference>
<dbReference type="Pfam" id="PF09299">
    <property type="entry name" value="Mu-transpos_C"/>
    <property type="match status" value="1"/>
</dbReference>
<dbReference type="InterPro" id="IPR012337">
    <property type="entry name" value="RNaseH-like_sf"/>
</dbReference>
<dbReference type="GeneID" id="78086815"/>
<dbReference type="Gene3D" id="2.30.30.130">
    <property type="entry name" value="Transposase, Mu, C-terminal"/>
    <property type="match status" value="1"/>
</dbReference>
<dbReference type="PANTHER" id="PTHR35004">
    <property type="entry name" value="TRANSPOSASE RV3428C-RELATED"/>
    <property type="match status" value="1"/>
</dbReference>
<dbReference type="InterPro" id="IPR036397">
    <property type="entry name" value="RNaseH_sf"/>
</dbReference>
<dbReference type="PANTHER" id="PTHR35004:SF6">
    <property type="entry name" value="TRANSPOSASE"/>
    <property type="match status" value="1"/>
</dbReference>
<accession>E5Y2J7</accession>
<dbReference type="InterPro" id="IPR003314">
    <property type="entry name" value="Mu-type_HTH"/>
</dbReference>
<dbReference type="InterPro" id="IPR009061">
    <property type="entry name" value="DNA-bd_dom_put_sf"/>
</dbReference>
<dbReference type="PROSITE" id="PS51702">
    <property type="entry name" value="HTH_MU"/>
    <property type="match status" value="1"/>
</dbReference>
<dbReference type="Gene3D" id="3.30.420.10">
    <property type="entry name" value="Ribonuclease H-like superfamily/Ribonuclease H"/>
    <property type="match status" value="1"/>
</dbReference>
<sequence>MAVKEAYTTQDLVPLLKVSRQAIEKRIAREKWQARERARCGSREWLVSSMPEETRVAIRAAEEKQALALCPAPAPIPALSPSTTTAIMDDKRRYKALARADLVCQYLTWQRRHGATKVQKGEFIIAYKAGAWPKLLEEVGPVSWQTLERWKLEQERAGSVLALADRRGVTHKGKTMLTEEHKRVILGHVLNPNGAKVSQCVREVQKKFQAAGMALPSEPTIRRFVKHYMEECFDEWTLFREGKKAWNDKCAISLLRDWSLVGVGDVIIGDGHTLNFETLNPATGKPTRMTIVLFYDGASNCPLGWEIMPTENTDSISAAFRRSCIMLGKFPRVVYLDNGRAFRAKYFKGCPDFEQAGFLGLYRDLGCSVIHAWPYHGQSKPIERFFGTFHDMEVWMPSYTGNDIAHKPARMKRGEDLHRQLYTKMGGRPLTMEETLVQVARWFAEYATRPQYRTHLHGRTPGDVFMEGRGEGLSPQDMQKLTLFMMQKEVRTITKDGIKVNGRLYWHEKLYSRRHPVLVRYDEHFNPYSVYVYTLDGEPLCEAKDREHYRIASGLHPVARILGTAEQQEELRANLELRKGLERSSTALMRGLLQSIVLPETQARIAALETETAEILPEKPKTAKVLRLSPPKVTREEEAALEEAKAQARAEMDAEPSYTPSDLMRWKDSQARYAYLFEVKFEQGLELVPADAAWMEAYESTPEFERYLKNRYAALREMYEHKQAIQSA</sequence>
<dbReference type="STRING" id="563192.HMPREF0179_00408"/>
<dbReference type="Proteomes" id="UP000006034">
    <property type="component" value="Unassembled WGS sequence"/>
</dbReference>
<dbReference type="SUPFAM" id="SSF50610">
    <property type="entry name" value="mu transposase, C-terminal domain"/>
    <property type="match status" value="1"/>
</dbReference>
<dbReference type="Gene3D" id="1.10.10.60">
    <property type="entry name" value="Homeodomain-like"/>
    <property type="match status" value="1"/>
</dbReference>
<evidence type="ECO:0000313" key="2">
    <source>
        <dbReference type="EMBL" id="EFV45787.1"/>
    </source>
</evidence>
<proteinExistence type="predicted"/>
<feature type="domain" description="HTH Mu-type" evidence="1">
    <location>
        <begin position="3"/>
        <end position="66"/>
    </location>
</feature>
<dbReference type="RefSeq" id="WP_005024590.1">
    <property type="nucleotide sequence ID" value="NZ_KE150239.1"/>
</dbReference>
<dbReference type="InterPro" id="IPR015378">
    <property type="entry name" value="Transposase-like_Mu_C"/>
</dbReference>
<dbReference type="EMBL" id="ADCP02000002">
    <property type="protein sequence ID" value="EFV45787.1"/>
    <property type="molecule type" value="Genomic_DNA"/>
</dbReference>